<evidence type="ECO:0000313" key="7">
    <source>
        <dbReference type="Proteomes" id="UP001216139"/>
    </source>
</evidence>
<dbReference type="PANTHER" id="PTHR43667">
    <property type="entry name" value="CYCLOPROPANE-FATTY-ACYL-PHOSPHOLIPID SYNTHASE"/>
    <property type="match status" value="1"/>
</dbReference>
<keyword evidence="5" id="KW-0443">Lipid metabolism</keyword>
<sequence>MRTYLKDYKPIILPMSDTLTLVKKNSFYQNVVLEVLSKMTKGHLFLTLPDGEGVSIGTGEGNISARISINDEAFYKRIILYGDIGFGEAYVDGLWDTDNITNVIKWVLLNIENAPGVSGSKARSVALNLLKFFNKVYNSKRANTLTGSRKNISEHYDLNNDFFASFLDPTMTYSAAYFYKEGLSLEEAQYAKYERLCRQLHLQPTDHVLEIGSGWGGNAIYMAKNYGCKVTSLTISEEQLKMARERVAAEGLSDRVEILMKDYRQMEGQFDKLVSVEMLEAVGHKYLDGYFKRCHEMLKPNGILAIQVITSPDSRYNSLRKGVDWIQKHIFPGSLLPSVGAINASVNRTGDFTLVDLKDLGIDYATTLKLWHQQFNASLQKVRVLGFDDRFIRKWNYYLCYCEAAFAMRNINVMHLVYSRPNNTER</sequence>
<dbReference type="InterPro" id="IPR050723">
    <property type="entry name" value="CFA/CMAS"/>
</dbReference>
<dbReference type="RefSeq" id="WP_273629288.1">
    <property type="nucleotide sequence ID" value="NZ_CP117167.1"/>
</dbReference>
<dbReference type="PANTHER" id="PTHR43667:SF2">
    <property type="entry name" value="FATTY ACID C-METHYL TRANSFERASE"/>
    <property type="match status" value="1"/>
</dbReference>
<evidence type="ECO:0000256" key="1">
    <source>
        <dbReference type="ARBA" id="ARBA00010815"/>
    </source>
</evidence>
<evidence type="ECO:0000256" key="5">
    <source>
        <dbReference type="ARBA" id="ARBA00023098"/>
    </source>
</evidence>
<evidence type="ECO:0000256" key="2">
    <source>
        <dbReference type="ARBA" id="ARBA00022603"/>
    </source>
</evidence>
<keyword evidence="7" id="KW-1185">Reference proteome</keyword>
<gene>
    <name evidence="6" type="ORF">PQO05_20370</name>
</gene>
<proteinExistence type="inferred from homology"/>
<dbReference type="SUPFAM" id="SSF53335">
    <property type="entry name" value="S-adenosyl-L-methionine-dependent methyltransferases"/>
    <property type="match status" value="1"/>
</dbReference>
<name>A0ABY7T4C2_9SPHI</name>
<comment type="similarity">
    <text evidence="1">Belongs to the CFA/CMAS family.</text>
</comment>
<keyword evidence="4" id="KW-0949">S-adenosyl-L-methionine</keyword>
<reference evidence="6 7" key="1">
    <citation type="submission" date="2023-02" db="EMBL/GenBank/DDBJ databases">
        <title>Genome sequence of Mucilaginibacter jinjuensis strain KACC 16571.</title>
        <authorList>
            <person name="Kim S."/>
            <person name="Heo J."/>
            <person name="Kwon S.-W."/>
        </authorList>
    </citation>
    <scope>NUCLEOTIDE SEQUENCE [LARGE SCALE GENOMIC DNA]</scope>
    <source>
        <strain evidence="6 7">KACC 16571</strain>
    </source>
</reference>
<dbReference type="Gene3D" id="3.40.50.150">
    <property type="entry name" value="Vaccinia Virus protein VP39"/>
    <property type="match status" value="1"/>
</dbReference>
<accession>A0ABY7T4C2</accession>
<keyword evidence="3" id="KW-0808">Transferase</keyword>
<dbReference type="PIRSF" id="PIRSF003085">
    <property type="entry name" value="CMAS"/>
    <property type="match status" value="1"/>
</dbReference>
<dbReference type="Pfam" id="PF02353">
    <property type="entry name" value="CMAS"/>
    <property type="match status" value="1"/>
</dbReference>
<dbReference type="EMBL" id="CP117167">
    <property type="protein sequence ID" value="WCT11098.1"/>
    <property type="molecule type" value="Genomic_DNA"/>
</dbReference>
<keyword evidence="2" id="KW-0489">Methyltransferase</keyword>
<evidence type="ECO:0000256" key="4">
    <source>
        <dbReference type="ARBA" id="ARBA00022691"/>
    </source>
</evidence>
<evidence type="ECO:0000256" key="3">
    <source>
        <dbReference type="ARBA" id="ARBA00022679"/>
    </source>
</evidence>
<dbReference type="CDD" id="cd02440">
    <property type="entry name" value="AdoMet_MTases"/>
    <property type="match status" value="1"/>
</dbReference>
<evidence type="ECO:0000313" key="6">
    <source>
        <dbReference type="EMBL" id="WCT11098.1"/>
    </source>
</evidence>
<dbReference type="InterPro" id="IPR029063">
    <property type="entry name" value="SAM-dependent_MTases_sf"/>
</dbReference>
<protein>
    <submittedName>
        <fullName evidence="6">Cyclopropane-fatty-acyl-phospholipid synthase</fullName>
    </submittedName>
</protein>
<organism evidence="6 7">
    <name type="scientific">Mucilaginibacter jinjuensis</name>
    <dbReference type="NCBI Taxonomy" id="1176721"/>
    <lineage>
        <taxon>Bacteria</taxon>
        <taxon>Pseudomonadati</taxon>
        <taxon>Bacteroidota</taxon>
        <taxon>Sphingobacteriia</taxon>
        <taxon>Sphingobacteriales</taxon>
        <taxon>Sphingobacteriaceae</taxon>
        <taxon>Mucilaginibacter</taxon>
    </lineage>
</organism>
<dbReference type="Proteomes" id="UP001216139">
    <property type="component" value="Chromosome"/>
</dbReference>
<dbReference type="InterPro" id="IPR003333">
    <property type="entry name" value="CMAS"/>
</dbReference>